<dbReference type="InterPro" id="IPR038277">
    <property type="entry name" value="UreF_sf"/>
</dbReference>
<feature type="compositionally biased region" description="Low complexity" evidence="4">
    <location>
        <begin position="10"/>
        <end position="21"/>
    </location>
</feature>
<dbReference type="GO" id="GO:0005737">
    <property type="term" value="C:cytoplasm"/>
    <property type="evidence" value="ECO:0007669"/>
    <property type="project" value="UniProtKB-SubCell"/>
</dbReference>
<sequence length="249" mass="24858">MSTEPTSPEAGPAAGPTTAAGPAATAALGALLLLTDGRLPSGAHAHSGGVEAAVATGRVTDTGSLHAFLLGRLTTTGLTTAALAAAACAEVDPRELDAAADARTPAPTARAVSRRLGRQLLRAARAAWPHPALDQLAAAWPRGPHQSVVLGTTARAAGLDPHHAALAAAHDTVTGSATAAVRLLGLDPIAVSAVQARLAGQVDAVAARAAEAAHRARVHGPDVLPAHSAPLLDLLAEDHATWEVRLFAS</sequence>
<feature type="region of interest" description="Disordered" evidence="4">
    <location>
        <begin position="1"/>
        <end position="21"/>
    </location>
</feature>
<keyword evidence="1 3" id="KW-0996">Nickel insertion</keyword>
<comment type="function">
    <text evidence="3">Required for maturation of urease via the functional incorporation of the urease nickel metallocenter.</text>
</comment>
<dbReference type="GO" id="GO:0016151">
    <property type="term" value="F:nickel cation binding"/>
    <property type="evidence" value="ECO:0007669"/>
    <property type="project" value="UniProtKB-UniRule"/>
</dbReference>
<name>A0A852ZUK6_9ACTN</name>
<keyword evidence="3" id="KW-0963">Cytoplasm</keyword>
<dbReference type="RefSeq" id="WP_179813344.1">
    <property type="nucleotide sequence ID" value="NZ_JACBZD010000001.1"/>
</dbReference>
<protein>
    <recommendedName>
        <fullName evidence="3">Urease accessory protein UreF</fullName>
    </recommendedName>
</protein>
<dbReference type="PANTHER" id="PTHR33620">
    <property type="entry name" value="UREASE ACCESSORY PROTEIN F"/>
    <property type="match status" value="1"/>
</dbReference>
<dbReference type="Gene3D" id="1.10.4190.10">
    <property type="entry name" value="Urease accessory protein UreF"/>
    <property type="match status" value="1"/>
</dbReference>
<evidence type="ECO:0000256" key="1">
    <source>
        <dbReference type="ARBA" id="ARBA00022988"/>
    </source>
</evidence>
<gene>
    <name evidence="3" type="primary">ureF</name>
    <name evidence="5" type="ORF">FHU37_001397</name>
</gene>
<evidence type="ECO:0000256" key="2">
    <source>
        <dbReference type="ARBA" id="ARBA00023186"/>
    </source>
</evidence>
<dbReference type="AlphaFoldDB" id="A0A852ZUK6"/>
<reference evidence="5 6" key="1">
    <citation type="submission" date="2020-07" db="EMBL/GenBank/DDBJ databases">
        <title>Sequencing the genomes of 1000 actinobacteria strains.</title>
        <authorList>
            <person name="Klenk H.-P."/>
        </authorList>
    </citation>
    <scope>NUCLEOTIDE SEQUENCE [LARGE SCALE GENOMIC DNA]</scope>
    <source>
        <strain evidence="5 6">DSM 42178</strain>
    </source>
</reference>
<dbReference type="HAMAP" id="MF_01385">
    <property type="entry name" value="UreF"/>
    <property type="match status" value="1"/>
</dbReference>
<keyword evidence="6" id="KW-1185">Reference proteome</keyword>
<evidence type="ECO:0000313" key="6">
    <source>
        <dbReference type="Proteomes" id="UP000567795"/>
    </source>
</evidence>
<dbReference type="Proteomes" id="UP000567795">
    <property type="component" value="Unassembled WGS sequence"/>
</dbReference>
<dbReference type="PANTHER" id="PTHR33620:SF1">
    <property type="entry name" value="UREASE ACCESSORY PROTEIN F"/>
    <property type="match status" value="1"/>
</dbReference>
<comment type="caution">
    <text evidence="5">The sequence shown here is derived from an EMBL/GenBank/DDBJ whole genome shotgun (WGS) entry which is preliminary data.</text>
</comment>
<comment type="subunit">
    <text evidence="3">UreD, UreF and UreG form a complex that acts as a GTP-hydrolysis-dependent molecular chaperone, activating the urease apoprotein by helping to assemble the nickel containing metallocenter of UreC. The UreE protein probably delivers the nickel.</text>
</comment>
<keyword evidence="2 3" id="KW-0143">Chaperone</keyword>
<dbReference type="InterPro" id="IPR002639">
    <property type="entry name" value="UreF"/>
</dbReference>
<dbReference type="EMBL" id="JACBZD010000001">
    <property type="protein sequence ID" value="NYI04454.1"/>
    <property type="molecule type" value="Genomic_DNA"/>
</dbReference>
<comment type="subcellular location">
    <subcellularLocation>
        <location evidence="3">Cytoplasm</location>
    </subcellularLocation>
</comment>
<dbReference type="PIRSF" id="PIRSF009467">
    <property type="entry name" value="Ureas_acces_UreF"/>
    <property type="match status" value="1"/>
</dbReference>
<dbReference type="Pfam" id="PF01730">
    <property type="entry name" value="UreF"/>
    <property type="match status" value="1"/>
</dbReference>
<proteinExistence type="inferred from homology"/>
<organism evidence="5 6">
    <name type="scientific">Allostreptomyces psammosilenae</name>
    <dbReference type="NCBI Taxonomy" id="1892865"/>
    <lineage>
        <taxon>Bacteria</taxon>
        <taxon>Bacillati</taxon>
        <taxon>Actinomycetota</taxon>
        <taxon>Actinomycetes</taxon>
        <taxon>Kitasatosporales</taxon>
        <taxon>Streptomycetaceae</taxon>
        <taxon>Allostreptomyces</taxon>
    </lineage>
</organism>
<evidence type="ECO:0000256" key="3">
    <source>
        <dbReference type="HAMAP-Rule" id="MF_01385"/>
    </source>
</evidence>
<evidence type="ECO:0000256" key="4">
    <source>
        <dbReference type="SAM" id="MobiDB-lite"/>
    </source>
</evidence>
<comment type="similarity">
    <text evidence="3">Belongs to the UreF family.</text>
</comment>
<evidence type="ECO:0000313" key="5">
    <source>
        <dbReference type="EMBL" id="NYI04454.1"/>
    </source>
</evidence>
<accession>A0A852ZUK6</accession>